<dbReference type="AlphaFoldDB" id="A0A0A2EIX8"/>
<dbReference type="Pfam" id="PF11325">
    <property type="entry name" value="DUF3127"/>
    <property type="match status" value="1"/>
</dbReference>
<dbReference type="STRING" id="36874.HQ34_02680"/>
<evidence type="ECO:0000313" key="2">
    <source>
        <dbReference type="EMBL" id="KGN78821.1"/>
    </source>
</evidence>
<organism evidence="2 3">
    <name type="scientific">Porphyromonas cangingivalis</name>
    <dbReference type="NCBI Taxonomy" id="36874"/>
    <lineage>
        <taxon>Bacteria</taxon>
        <taxon>Pseudomonadati</taxon>
        <taxon>Bacteroidota</taxon>
        <taxon>Bacteroidia</taxon>
        <taxon>Bacteroidales</taxon>
        <taxon>Porphyromonadaceae</taxon>
        <taxon>Porphyromonas</taxon>
    </lineage>
</organism>
<dbReference type="RefSeq" id="WP_036852673.1">
    <property type="nucleotide sequence ID" value="NZ_JQJD01000057.1"/>
</dbReference>
<sequence length="128" mass="14244">MNTITGKIIAILPPATGESKKNPGSTWMRQEFVLETQEMYPRKVCFQIWGEDRIKGANIQMDDLVTVEYDIESREYQGRWYTTINGRTVTKGQPMAPNFGPAPTAPQMPGTENSFGPSTPSGADDLPF</sequence>
<protein>
    <recommendedName>
        <fullName evidence="4">DUF3127 domain-containing protein</fullName>
    </recommendedName>
</protein>
<proteinExistence type="predicted"/>
<evidence type="ECO:0000313" key="3">
    <source>
        <dbReference type="Proteomes" id="UP000030125"/>
    </source>
</evidence>
<dbReference type="EMBL" id="JQJD01000057">
    <property type="protein sequence ID" value="KGN78821.1"/>
    <property type="molecule type" value="Genomic_DNA"/>
</dbReference>
<comment type="caution">
    <text evidence="2">The sequence shown here is derived from an EMBL/GenBank/DDBJ whole genome shotgun (WGS) entry which is preliminary data.</text>
</comment>
<name>A0A0A2EIX8_PORCN</name>
<accession>A0A0A2EIX8</accession>
<evidence type="ECO:0008006" key="4">
    <source>
        <dbReference type="Google" id="ProtNLM"/>
    </source>
</evidence>
<feature type="region of interest" description="Disordered" evidence="1">
    <location>
        <begin position="88"/>
        <end position="128"/>
    </location>
</feature>
<evidence type="ECO:0000256" key="1">
    <source>
        <dbReference type="SAM" id="MobiDB-lite"/>
    </source>
</evidence>
<dbReference type="Proteomes" id="UP000030125">
    <property type="component" value="Unassembled WGS sequence"/>
</dbReference>
<reference evidence="2 3" key="1">
    <citation type="submission" date="2014-08" db="EMBL/GenBank/DDBJ databases">
        <title>Porphyromonas cangingivalis strain:COT-109_OH1386 Genome sequencing.</title>
        <authorList>
            <person name="Wallis C."/>
            <person name="Deusch O."/>
            <person name="O'Flynn C."/>
            <person name="Davis I."/>
            <person name="Jospin G."/>
            <person name="Darling A.E."/>
            <person name="Coil D.A."/>
            <person name="Alexiev A."/>
            <person name="Horsfall A."/>
            <person name="Kirkwood N."/>
            <person name="Harris S."/>
            <person name="Eisen J.A."/>
        </authorList>
    </citation>
    <scope>NUCLEOTIDE SEQUENCE [LARGE SCALE GENOMIC DNA]</scope>
    <source>
        <strain evidence="3">COT-109 OH1386</strain>
    </source>
</reference>
<dbReference type="OrthoDB" id="598142at2"/>
<keyword evidence="3" id="KW-1185">Reference proteome</keyword>
<dbReference type="InterPro" id="IPR021474">
    <property type="entry name" value="DUF3127"/>
</dbReference>
<feature type="compositionally biased region" description="Polar residues" evidence="1">
    <location>
        <begin position="110"/>
        <end position="121"/>
    </location>
</feature>
<gene>
    <name evidence="2" type="ORF">HQ35_09260</name>
</gene>